<dbReference type="AlphaFoldDB" id="A0A914C6T0"/>
<comment type="similarity">
    <text evidence="2">Belongs to the nematode transthyretin-like family.</text>
</comment>
<dbReference type="InterPro" id="IPR038479">
    <property type="entry name" value="Transthyretin-like_sf"/>
</dbReference>
<protein>
    <submittedName>
        <fullName evidence="7">Transthyretin-like protein 5</fullName>
    </submittedName>
</protein>
<dbReference type="Gene3D" id="2.60.40.3330">
    <property type="match status" value="1"/>
</dbReference>
<dbReference type="WBParaSite" id="ACRNAN_Path_441.g1669.t1">
    <property type="protein sequence ID" value="ACRNAN_Path_441.g1669.t1"/>
    <property type="gene ID" value="ACRNAN_Path_441.g1669"/>
</dbReference>
<evidence type="ECO:0000256" key="2">
    <source>
        <dbReference type="ARBA" id="ARBA00010112"/>
    </source>
</evidence>
<proteinExistence type="inferred from homology"/>
<feature type="chain" id="PRO_5038045990" evidence="5">
    <location>
        <begin position="18"/>
        <end position="152"/>
    </location>
</feature>
<evidence type="ECO:0000256" key="3">
    <source>
        <dbReference type="ARBA" id="ARBA00022525"/>
    </source>
</evidence>
<evidence type="ECO:0000313" key="7">
    <source>
        <dbReference type="WBParaSite" id="ACRNAN_Path_441.g1669.t1"/>
    </source>
</evidence>
<dbReference type="InterPro" id="IPR001534">
    <property type="entry name" value="Transthyretin-like"/>
</dbReference>
<evidence type="ECO:0000313" key="6">
    <source>
        <dbReference type="Proteomes" id="UP000887540"/>
    </source>
</evidence>
<evidence type="ECO:0000256" key="1">
    <source>
        <dbReference type="ARBA" id="ARBA00004613"/>
    </source>
</evidence>
<comment type="subcellular location">
    <subcellularLocation>
        <location evidence="1">Secreted</location>
    </subcellularLocation>
</comment>
<dbReference type="Proteomes" id="UP000887540">
    <property type="component" value="Unplaced"/>
</dbReference>
<dbReference type="Pfam" id="PF01060">
    <property type="entry name" value="TTR-52"/>
    <property type="match status" value="1"/>
</dbReference>
<reference evidence="7" key="1">
    <citation type="submission" date="2022-11" db="UniProtKB">
        <authorList>
            <consortium name="WormBaseParasite"/>
        </authorList>
    </citation>
    <scope>IDENTIFICATION</scope>
</reference>
<organism evidence="6 7">
    <name type="scientific">Acrobeloides nanus</name>
    <dbReference type="NCBI Taxonomy" id="290746"/>
    <lineage>
        <taxon>Eukaryota</taxon>
        <taxon>Metazoa</taxon>
        <taxon>Ecdysozoa</taxon>
        <taxon>Nematoda</taxon>
        <taxon>Chromadorea</taxon>
        <taxon>Rhabditida</taxon>
        <taxon>Tylenchina</taxon>
        <taxon>Cephalobomorpha</taxon>
        <taxon>Cephaloboidea</taxon>
        <taxon>Cephalobidae</taxon>
        <taxon>Acrobeloides</taxon>
    </lineage>
</organism>
<name>A0A914C6T0_9BILA</name>
<dbReference type="GO" id="GO:0009986">
    <property type="term" value="C:cell surface"/>
    <property type="evidence" value="ECO:0007669"/>
    <property type="project" value="InterPro"/>
</dbReference>
<sequence>MYCAIVAVMILAVEVSATPDIFPSFEVGTVQSIAVEGELVCNGQPAVGVKVKLYDEDTGLDLDDLLMESVSDKKGRFYLKGYTTEISTIDPKLNIYHDCNDEKWPCLKKVSVVIPDSYITEGTKIPKKTFDVGTINLSGAFSGESRDCLNRK</sequence>
<evidence type="ECO:0000256" key="5">
    <source>
        <dbReference type="SAM" id="SignalP"/>
    </source>
</evidence>
<accession>A0A914C6T0</accession>
<keyword evidence="4 5" id="KW-0732">Signal</keyword>
<dbReference type="GO" id="GO:0005576">
    <property type="term" value="C:extracellular region"/>
    <property type="evidence" value="ECO:0007669"/>
    <property type="project" value="UniProtKB-SubCell"/>
</dbReference>
<evidence type="ECO:0000256" key="4">
    <source>
        <dbReference type="ARBA" id="ARBA00022729"/>
    </source>
</evidence>
<feature type="signal peptide" evidence="5">
    <location>
        <begin position="1"/>
        <end position="17"/>
    </location>
</feature>
<dbReference type="PANTHER" id="PTHR21700">
    <property type="entry name" value="TRANSTHYRETIN-LIKE FAMILY PROTEIN-RELATED"/>
    <property type="match status" value="1"/>
</dbReference>
<keyword evidence="6" id="KW-1185">Reference proteome</keyword>
<keyword evidence="3" id="KW-0964">Secreted</keyword>